<keyword evidence="4" id="KW-1185">Reference proteome</keyword>
<feature type="transmembrane region" description="Helical" evidence="1">
    <location>
        <begin position="156"/>
        <end position="174"/>
    </location>
</feature>
<dbReference type="EMBL" id="JAVDRD010000006">
    <property type="protein sequence ID" value="MDR6511667.1"/>
    <property type="molecule type" value="Genomic_DNA"/>
</dbReference>
<dbReference type="PANTHER" id="PTHR23028">
    <property type="entry name" value="ACETYLTRANSFERASE"/>
    <property type="match status" value="1"/>
</dbReference>
<keyword evidence="1" id="KW-0812">Transmembrane</keyword>
<gene>
    <name evidence="3" type="ORF">J2792_002543</name>
</gene>
<keyword evidence="1" id="KW-0472">Membrane</keyword>
<feature type="transmembrane region" description="Helical" evidence="1">
    <location>
        <begin position="265"/>
        <end position="287"/>
    </location>
</feature>
<feature type="transmembrane region" description="Helical" evidence="1">
    <location>
        <begin position="23"/>
        <end position="43"/>
    </location>
</feature>
<feature type="domain" description="Acyltransferase 3" evidence="2">
    <location>
        <begin position="17"/>
        <end position="342"/>
    </location>
</feature>
<feature type="transmembrane region" description="Helical" evidence="1">
    <location>
        <begin position="211"/>
        <end position="229"/>
    </location>
</feature>
<dbReference type="PANTHER" id="PTHR23028:SF134">
    <property type="entry name" value="PUTATIVE (AFU_ORTHOLOGUE AFUA_4G08520)-RELATED"/>
    <property type="match status" value="1"/>
</dbReference>
<name>A0ABU1MNQ5_9SPHN</name>
<feature type="transmembrane region" description="Helical" evidence="1">
    <location>
        <begin position="179"/>
        <end position="199"/>
    </location>
</feature>
<evidence type="ECO:0000313" key="3">
    <source>
        <dbReference type="EMBL" id="MDR6511667.1"/>
    </source>
</evidence>
<feature type="transmembrane region" description="Helical" evidence="1">
    <location>
        <begin position="325"/>
        <end position="344"/>
    </location>
</feature>
<feature type="transmembrane region" description="Helical" evidence="1">
    <location>
        <begin position="241"/>
        <end position="259"/>
    </location>
</feature>
<keyword evidence="1" id="KW-1133">Transmembrane helix</keyword>
<dbReference type="Pfam" id="PF01757">
    <property type="entry name" value="Acyl_transf_3"/>
    <property type="match status" value="1"/>
</dbReference>
<protein>
    <submittedName>
        <fullName evidence="3">Peptidoglycan/LPS O-acetylase OafA/YrhL</fullName>
    </submittedName>
</protein>
<evidence type="ECO:0000259" key="2">
    <source>
        <dbReference type="Pfam" id="PF01757"/>
    </source>
</evidence>
<evidence type="ECO:0000313" key="4">
    <source>
        <dbReference type="Proteomes" id="UP001184150"/>
    </source>
</evidence>
<reference evidence="3 4" key="1">
    <citation type="submission" date="2023-07" db="EMBL/GenBank/DDBJ databases">
        <title>Sorghum-associated microbial communities from plants grown in Nebraska, USA.</title>
        <authorList>
            <person name="Schachtman D."/>
        </authorList>
    </citation>
    <scope>NUCLEOTIDE SEQUENCE [LARGE SCALE GENOMIC DNA]</scope>
    <source>
        <strain evidence="3 4">DS1027</strain>
    </source>
</reference>
<feature type="transmembrane region" description="Helical" evidence="1">
    <location>
        <begin position="90"/>
        <end position="110"/>
    </location>
</feature>
<dbReference type="InterPro" id="IPR002656">
    <property type="entry name" value="Acyl_transf_3_dom"/>
</dbReference>
<comment type="caution">
    <text evidence="3">The sequence shown here is derived from an EMBL/GenBank/DDBJ whole genome shotgun (WGS) entry which is preliminary data.</text>
</comment>
<organism evidence="3 4">
    <name type="scientific">Novosphingobium capsulatum</name>
    <dbReference type="NCBI Taxonomy" id="13688"/>
    <lineage>
        <taxon>Bacteria</taxon>
        <taxon>Pseudomonadati</taxon>
        <taxon>Pseudomonadota</taxon>
        <taxon>Alphaproteobacteria</taxon>
        <taxon>Sphingomonadales</taxon>
        <taxon>Sphingomonadaceae</taxon>
        <taxon>Novosphingobium</taxon>
    </lineage>
</organism>
<feature type="transmembrane region" description="Helical" evidence="1">
    <location>
        <begin position="299"/>
        <end position="319"/>
    </location>
</feature>
<dbReference type="RefSeq" id="WP_309805463.1">
    <property type="nucleotide sequence ID" value="NZ_JAVDRD010000006.1"/>
</dbReference>
<evidence type="ECO:0000256" key="1">
    <source>
        <dbReference type="SAM" id="Phobius"/>
    </source>
</evidence>
<dbReference type="Proteomes" id="UP001184150">
    <property type="component" value="Unassembled WGS sequence"/>
</dbReference>
<proteinExistence type="predicted"/>
<dbReference type="InterPro" id="IPR050879">
    <property type="entry name" value="Acyltransferase_3"/>
</dbReference>
<sequence>MNTATQQARQGGRYALLDEMRGIAALAVCLFHIGTRATGIQLFPNGYLAVDFFFMLSGFVLAEAYEARLVADAPDRAPVMDWAGFARRRLVRMAPVAVLGAGLGGLYLVARCLVSPDRSDPLDQVLLANALNLLILPKLWHGAATGWELFPANGPLWSLFFEILANLAWAAFLVRRSTALLAAGVALAGLALVACALRHGTLDLGWQASSLDGGLARVCFGFGCGLLLHRLRHALPVMNRAAAILAALALVYALALPVQHLPWTLFMAMAFLPCVLVVAVAAGSHHVMPGGTWLGRISYPLYGIHVPLLAIVSGAAKRMLQGEPLGAWGIALVPPLLLAAWLVLTRIDEPCRAALTRWLEHTARRPRQTATIHHG</sequence>
<accession>A0ABU1MNQ5</accession>